<evidence type="ECO:0000313" key="1">
    <source>
        <dbReference type="EMBL" id="MQY50111.1"/>
    </source>
</evidence>
<keyword evidence="2" id="KW-1185">Reference proteome</keyword>
<dbReference type="Pfam" id="PF06698">
    <property type="entry name" value="DUF1192"/>
    <property type="match status" value="1"/>
</dbReference>
<dbReference type="InterPro" id="IPR009579">
    <property type="entry name" value="DUF1192"/>
</dbReference>
<name>A0A6A8AN05_9HYPH</name>
<dbReference type="EMBL" id="WIXI01000051">
    <property type="protein sequence ID" value="MQY50111.1"/>
    <property type="molecule type" value="Genomic_DNA"/>
</dbReference>
<dbReference type="Proteomes" id="UP000435138">
    <property type="component" value="Unassembled WGS sequence"/>
</dbReference>
<protein>
    <submittedName>
        <fullName evidence="1">DUF1192 family protein</fullName>
    </submittedName>
</protein>
<dbReference type="RefSeq" id="WP_153360437.1">
    <property type="nucleotide sequence ID" value="NZ_JAYKOO010000004.1"/>
</dbReference>
<comment type="caution">
    <text evidence="1">The sequence shown here is derived from an EMBL/GenBank/DDBJ whole genome shotgun (WGS) entry which is preliminary data.</text>
</comment>
<gene>
    <name evidence="1" type="ORF">GAO09_29195</name>
</gene>
<accession>A0A6A8AN05</accession>
<reference evidence="1 2" key="1">
    <citation type="submission" date="2019-11" db="EMBL/GenBank/DDBJ databases">
        <title>Genome analysis of Rhizobacterium cereale a novel genus and species isolated from maize roots in North Spain.</title>
        <authorList>
            <person name="Menendez E."/>
            <person name="Flores-Felix J.D."/>
            <person name="Ramirez-Bahena M.-H."/>
            <person name="Igual J.M."/>
            <person name="Garcia-Fraile P."/>
            <person name="Peix A."/>
            <person name="Velazquez E."/>
        </authorList>
    </citation>
    <scope>NUCLEOTIDE SEQUENCE [LARGE SCALE GENOMIC DNA]</scope>
    <source>
        <strain evidence="1 2">RZME27</strain>
    </source>
</reference>
<dbReference type="AlphaFoldDB" id="A0A6A8AN05"/>
<organism evidence="1 2">
    <name type="scientific">Endobacterium cereale</name>
    <dbReference type="NCBI Taxonomy" id="2663029"/>
    <lineage>
        <taxon>Bacteria</taxon>
        <taxon>Pseudomonadati</taxon>
        <taxon>Pseudomonadota</taxon>
        <taxon>Alphaproteobacteria</taxon>
        <taxon>Hyphomicrobiales</taxon>
        <taxon>Rhizobiaceae</taxon>
        <taxon>Endobacterium</taxon>
    </lineage>
</organism>
<proteinExistence type="predicted"/>
<evidence type="ECO:0000313" key="2">
    <source>
        <dbReference type="Proteomes" id="UP000435138"/>
    </source>
</evidence>
<sequence length="63" mass="7010">MTFLDDDRPKKPLAHEIGQDLSTLSVDEIDKRVALLREEIARLEAEKVTKASGKAAAENLFKS</sequence>